<protein>
    <submittedName>
        <fullName evidence="2">Uncharacterized protein</fullName>
    </submittedName>
</protein>
<feature type="region of interest" description="Disordered" evidence="1">
    <location>
        <begin position="62"/>
        <end position="92"/>
    </location>
</feature>
<dbReference type="Proteomes" id="UP001190700">
    <property type="component" value="Unassembled WGS sequence"/>
</dbReference>
<organism evidence="2 3">
    <name type="scientific">Cymbomonas tetramitiformis</name>
    <dbReference type="NCBI Taxonomy" id="36881"/>
    <lineage>
        <taxon>Eukaryota</taxon>
        <taxon>Viridiplantae</taxon>
        <taxon>Chlorophyta</taxon>
        <taxon>Pyramimonadophyceae</taxon>
        <taxon>Pyramimonadales</taxon>
        <taxon>Pyramimonadaceae</taxon>
        <taxon>Cymbomonas</taxon>
    </lineage>
</organism>
<evidence type="ECO:0000313" key="3">
    <source>
        <dbReference type="Proteomes" id="UP001190700"/>
    </source>
</evidence>
<evidence type="ECO:0000313" key="2">
    <source>
        <dbReference type="EMBL" id="KAK3253847.1"/>
    </source>
</evidence>
<name>A0AAE0CEZ9_9CHLO</name>
<sequence length="92" mass="10180">MNDDHASQGSTAMLAAESAPLLVRMANQIEVNRKMCLKQAERHDECVALMRYFHEFLKRSRSSLTVNESGNAEESSDEEGESSAPSPETPHS</sequence>
<comment type="caution">
    <text evidence="2">The sequence shown here is derived from an EMBL/GenBank/DDBJ whole genome shotgun (WGS) entry which is preliminary data.</text>
</comment>
<dbReference type="EMBL" id="LGRX02024604">
    <property type="protein sequence ID" value="KAK3253847.1"/>
    <property type="molecule type" value="Genomic_DNA"/>
</dbReference>
<proteinExistence type="predicted"/>
<accession>A0AAE0CEZ9</accession>
<evidence type="ECO:0000256" key="1">
    <source>
        <dbReference type="SAM" id="MobiDB-lite"/>
    </source>
</evidence>
<dbReference type="AlphaFoldDB" id="A0AAE0CEZ9"/>
<gene>
    <name evidence="2" type="ORF">CYMTET_36934</name>
</gene>
<keyword evidence="3" id="KW-1185">Reference proteome</keyword>
<reference evidence="2 3" key="1">
    <citation type="journal article" date="2015" name="Genome Biol. Evol.">
        <title>Comparative Genomics of a Bacterivorous Green Alga Reveals Evolutionary Causalities and Consequences of Phago-Mixotrophic Mode of Nutrition.</title>
        <authorList>
            <person name="Burns J.A."/>
            <person name="Paasch A."/>
            <person name="Narechania A."/>
            <person name="Kim E."/>
        </authorList>
    </citation>
    <scope>NUCLEOTIDE SEQUENCE [LARGE SCALE GENOMIC DNA]</scope>
    <source>
        <strain evidence="2 3">PLY_AMNH</strain>
    </source>
</reference>